<dbReference type="EMBL" id="ATBP01000751">
    <property type="protein sequence ID" value="ETR69053.1"/>
    <property type="molecule type" value="Genomic_DNA"/>
</dbReference>
<comment type="caution">
    <text evidence="2">The sequence shown here is derived from an EMBL/GenBank/DDBJ whole genome shotgun (WGS) entry which is preliminary data.</text>
</comment>
<keyword evidence="1" id="KW-0472">Membrane</keyword>
<evidence type="ECO:0000313" key="2">
    <source>
        <dbReference type="EMBL" id="ETR69053.1"/>
    </source>
</evidence>
<dbReference type="Pfam" id="PF19588">
    <property type="entry name" value="SxtJ"/>
    <property type="match status" value="1"/>
</dbReference>
<proteinExistence type="predicted"/>
<dbReference type="AlphaFoldDB" id="A0A1V1P2N4"/>
<keyword evidence="1" id="KW-0812">Transmembrane</keyword>
<organism evidence="2 3">
    <name type="scientific">Candidatus Magnetoglobus multicellularis str. Araruama</name>
    <dbReference type="NCBI Taxonomy" id="890399"/>
    <lineage>
        <taxon>Bacteria</taxon>
        <taxon>Pseudomonadati</taxon>
        <taxon>Thermodesulfobacteriota</taxon>
        <taxon>Desulfobacteria</taxon>
        <taxon>Desulfobacterales</taxon>
        <taxon>Desulfobacteraceae</taxon>
        <taxon>Candidatus Magnetoglobus</taxon>
    </lineage>
</organism>
<name>A0A1V1P2N4_9BACT</name>
<sequence>MNISSKQSLDSGLALVLILLLLVVFMDQTFLLKPVLVIVLLCMIYPDIFKPFAYIWFKLSTVLGHIASKILLSIVFFCIVMPVAMIRRLLGLDSLKLREWQSDDSSVFIERNHCFTSRDIEFPY</sequence>
<feature type="transmembrane region" description="Helical" evidence="1">
    <location>
        <begin position="69"/>
        <end position="90"/>
    </location>
</feature>
<feature type="transmembrane region" description="Helical" evidence="1">
    <location>
        <begin position="36"/>
        <end position="57"/>
    </location>
</feature>
<reference evidence="3" key="1">
    <citation type="submission" date="2012-11" db="EMBL/GenBank/DDBJ databases">
        <authorList>
            <person name="Lucero-Rivera Y.E."/>
            <person name="Tovar-Ramirez D."/>
        </authorList>
    </citation>
    <scope>NUCLEOTIDE SEQUENCE [LARGE SCALE GENOMIC DNA]</scope>
    <source>
        <strain evidence="3">Araruama</strain>
    </source>
</reference>
<keyword evidence="1" id="KW-1133">Transmembrane helix</keyword>
<dbReference type="Proteomes" id="UP000189670">
    <property type="component" value="Unassembled WGS sequence"/>
</dbReference>
<accession>A0A1V1P2N4</accession>
<gene>
    <name evidence="2" type="ORF">OMM_09925</name>
</gene>
<dbReference type="InterPro" id="IPR045781">
    <property type="entry name" value="SxtJ"/>
</dbReference>
<evidence type="ECO:0000313" key="3">
    <source>
        <dbReference type="Proteomes" id="UP000189670"/>
    </source>
</evidence>
<evidence type="ECO:0000256" key="1">
    <source>
        <dbReference type="SAM" id="Phobius"/>
    </source>
</evidence>
<protein>
    <submittedName>
        <fullName evidence="2">Membrane protein</fullName>
    </submittedName>
</protein>